<dbReference type="EMBL" id="AZQP01000110">
    <property type="protein sequence ID" value="EYE87165.1"/>
    <property type="molecule type" value="Genomic_DNA"/>
</dbReference>
<evidence type="ECO:0000313" key="3">
    <source>
        <dbReference type="Proteomes" id="UP000019681"/>
    </source>
</evidence>
<sequence length="92" mass="10710">MRKYQCPNCKEYTIDVLQKASLNIRSNSRCKNCGKKFGLPYIYSALLIIIVCIAFYFTYISNMNLIIKGTVIFLILLLYYIVNITVMPIVRK</sequence>
<feature type="transmembrane region" description="Helical" evidence="1">
    <location>
        <begin position="41"/>
        <end position="59"/>
    </location>
</feature>
<organism evidence="2 3">
    <name type="scientific">Fervidicella metallireducens AeB</name>
    <dbReference type="NCBI Taxonomy" id="1403537"/>
    <lineage>
        <taxon>Bacteria</taxon>
        <taxon>Bacillati</taxon>
        <taxon>Bacillota</taxon>
        <taxon>Clostridia</taxon>
        <taxon>Eubacteriales</taxon>
        <taxon>Clostridiaceae</taxon>
        <taxon>Fervidicella</taxon>
    </lineage>
</organism>
<keyword evidence="3" id="KW-1185">Reference proteome</keyword>
<accession>A0A017RTF0</accession>
<protein>
    <recommendedName>
        <fullName evidence="4">Cxxc_20_cxxc protein</fullName>
    </recommendedName>
</protein>
<comment type="caution">
    <text evidence="2">The sequence shown here is derived from an EMBL/GenBank/DDBJ whole genome shotgun (WGS) entry which is preliminary data.</text>
</comment>
<gene>
    <name evidence="2" type="ORF">Q428_14875</name>
</gene>
<keyword evidence="1" id="KW-0812">Transmembrane</keyword>
<keyword evidence="1" id="KW-0472">Membrane</keyword>
<evidence type="ECO:0008006" key="4">
    <source>
        <dbReference type="Google" id="ProtNLM"/>
    </source>
</evidence>
<evidence type="ECO:0000313" key="2">
    <source>
        <dbReference type="EMBL" id="EYE87165.1"/>
    </source>
</evidence>
<dbReference type="Proteomes" id="UP000019681">
    <property type="component" value="Unassembled WGS sequence"/>
</dbReference>
<feature type="transmembrane region" description="Helical" evidence="1">
    <location>
        <begin position="65"/>
        <end position="90"/>
    </location>
</feature>
<dbReference type="OrthoDB" id="1822030at2"/>
<reference evidence="2 3" key="1">
    <citation type="journal article" date="2014" name="Genome Announc.">
        <title>Draft Genome Sequence of Fervidicella metallireducens Strain AeBT, an Iron-Reducing Thermoanaerobe from the Great Artesian Basin.</title>
        <authorList>
            <person name="Patel B.K."/>
        </authorList>
    </citation>
    <scope>NUCLEOTIDE SEQUENCE [LARGE SCALE GENOMIC DNA]</scope>
    <source>
        <strain evidence="2 3">AeB</strain>
    </source>
</reference>
<keyword evidence="1" id="KW-1133">Transmembrane helix</keyword>
<evidence type="ECO:0000256" key="1">
    <source>
        <dbReference type="SAM" id="Phobius"/>
    </source>
</evidence>
<proteinExistence type="predicted"/>
<dbReference type="AlphaFoldDB" id="A0A017RTF0"/>
<dbReference type="RefSeq" id="WP_035381958.1">
    <property type="nucleotide sequence ID" value="NZ_AZQP01000110.1"/>
</dbReference>
<name>A0A017RTF0_9CLOT</name>